<evidence type="ECO:0000259" key="1">
    <source>
        <dbReference type="Pfam" id="PF03992"/>
    </source>
</evidence>
<dbReference type="InterPro" id="IPR007138">
    <property type="entry name" value="ABM_dom"/>
</dbReference>
<protein>
    <submittedName>
        <fullName evidence="2">Antibiotic biosynthesis monooxygenase family protein</fullName>
    </submittedName>
</protein>
<keyword evidence="2" id="KW-0503">Monooxygenase</keyword>
<evidence type="ECO:0000313" key="3">
    <source>
        <dbReference type="Proteomes" id="UP001447516"/>
    </source>
</evidence>
<gene>
    <name evidence="2" type="ORF">AAH991_15490</name>
</gene>
<dbReference type="Pfam" id="PF03992">
    <property type="entry name" value="ABM"/>
    <property type="match status" value="1"/>
</dbReference>
<dbReference type="RefSeq" id="WP_346226507.1">
    <property type="nucleotide sequence ID" value="NZ_JBDJAW010000011.1"/>
</dbReference>
<reference evidence="2 3" key="1">
    <citation type="submission" date="2024-05" db="EMBL/GenBank/DDBJ databases">
        <title>Microbispora sp.ZYX-F-249.</title>
        <authorList>
            <person name="Xie H."/>
        </authorList>
    </citation>
    <scope>NUCLEOTIDE SEQUENCE [LARGE SCALE GENOMIC DNA]</scope>
    <source>
        <strain evidence="2 3">ZYX-F-249</strain>
    </source>
</reference>
<organism evidence="2 3">
    <name type="scientific">Microbispora maris</name>
    <dbReference type="NCBI Taxonomy" id="3144104"/>
    <lineage>
        <taxon>Bacteria</taxon>
        <taxon>Bacillati</taxon>
        <taxon>Actinomycetota</taxon>
        <taxon>Actinomycetes</taxon>
        <taxon>Streptosporangiales</taxon>
        <taxon>Streptosporangiaceae</taxon>
        <taxon>Microbispora</taxon>
    </lineage>
</organism>
<comment type="caution">
    <text evidence="2">The sequence shown here is derived from an EMBL/GenBank/DDBJ whole genome shotgun (WGS) entry which is preliminary data.</text>
</comment>
<evidence type="ECO:0000313" key="2">
    <source>
        <dbReference type="EMBL" id="MEN3536517.1"/>
    </source>
</evidence>
<keyword evidence="2" id="KW-0560">Oxidoreductase</keyword>
<dbReference type="EMBL" id="JBDJAW010000011">
    <property type="protein sequence ID" value="MEN3536517.1"/>
    <property type="molecule type" value="Genomic_DNA"/>
</dbReference>
<dbReference type="Gene3D" id="3.30.70.100">
    <property type="match status" value="1"/>
</dbReference>
<dbReference type="Proteomes" id="UP001447516">
    <property type="component" value="Unassembled WGS sequence"/>
</dbReference>
<proteinExistence type="predicted"/>
<dbReference type="SUPFAM" id="SSF54909">
    <property type="entry name" value="Dimeric alpha+beta barrel"/>
    <property type="match status" value="1"/>
</dbReference>
<name>A0ABV0ANV5_9ACTN</name>
<dbReference type="GO" id="GO:0004497">
    <property type="term" value="F:monooxygenase activity"/>
    <property type="evidence" value="ECO:0007669"/>
    <property type="project" value="UniProtKB-KW"/>
</dbReference>
<feature type="domain" description="ABM" evidence="1">
    <location>
        <begin position="60"/>
        <end position="113"/>
    </location>
</feature>
<keyword evidence="3" id="KW-1185">Reference proteome</keyword>
<dbReference type="InterPro" id="IPR011008">
    <property type="entry name" value="Dimeric_a/b-barrel"/>
</dbReference>
<accession>A0ABV0ANV5</accession>
<sequence>MSRVVHREEELVAERSAGGALSADPSGECPVMSPAVAFPPASPPPGGAYGRGGMLGGMLAVIRYSVPGARADEFAAQARAILDLLAAQPGYLRGQIGRSVDEPALWAVVSEWEGAGYYRRALSAARMVMYPLMTLMINEPGAFEGVYALPGEEANAGTPGKA</sequence>